<dbReference type="Pfam" id="PF13116">
    <property type="entry name" value="YhdP"/>
    <property type="match status" value="2"/>
</dbReference>
<keyword evidence="2" id="KW-0472">Membrane</keyword>
<evidence type="ECO:0000313" key="4">
    <source>
        <dbReference type="EMBL" id="VFJ43954.1"/>
    </source>
</evidence>
<evidence type="ECO:0000313" key="6">
    <source>
        <dbReference type="EMBL" id="VFK06378.1"/>
    </source>
</evidence>
<reference evidence="5" key="1">
    <citation type="submission" date="2019-02" db="EMBL/GenBank/DDBJ databases">
        <authorList>
            <person name="Gruber-Vodicka R. H."/>
            <person name="Seah K. B. B."/>
        </authorList>
    </citation>
    <scope>NUCLEOTIDE SEQUENCE</scope>
    <source>
        <strain evidence="4">BECK_BZ163</strain>
        <strain evidence="6">BECK_BZ164</strain>
        <strain evidence="5">BECK_BZ165</strain>
    </source>
</reference>
<evidence type="ECO:0000256" key="1">
    <source>
        <dbReference type="SAM" id="MobiDB-lite"/>
    </source>
</evidence>
<dbReference type="AlphaFoldDB" id="A0A450SE14"/>
<keyword evidence="2" id="KW-0812">Transmembrane</keyword>
<name>A0A450SE14_9GAMM</name>
<dbReference type="InterPro" id="IPR025263">
    <property type="entry name" value="YhdP_central"/>
</dbReference>
<feature type="domain" description="YhdP central" evidence="3">
    <location>
        <begin position="31"/>
        <end position="382"/>
    </location>
</feature>
<feature type="compositionally biased region" description="Basic and acidic residues" evidence="1">
    <location>
        <begin position="299"/>
        <end position="311"/>
    </location>
</feature>
<evidence type="ECO:0000259" key="3">
    <source>
        <dbReference type="Pfam" id="PF13116"/>
    </source>
</evidence>
<organism evidence="5">
    <name type="scientific">Candidatus Kentrum sp. FM</name>
    <dbReference type="NCBI Taxonomy" id="2126340"/>
    <lineage>
        <taxon>Bacteria</taxon>
        <taxon>Pseudomonadati</taxon>
        <taxon>Pseudomonadota</taxon>
        <taxon>Gammaproteobacteria</taxon>
        <taxon>Candidatus Kentrum</taxon>
    </lineage>
</organism>
<dbReference type="EMBL" id="CAADFA010000090">
    <property type="protein sequence ID" value="VFJ50863.1"/>
    <property type="molecule type" value="Genomic_DNA"/>
</dbReference>
<dbReference type="PANTHER" id="PTHR38690">
    <property type="entry name" value="PROTEASE-RELATED"/>
    <property type="match status" value="1"/>
</dbReference>
<dbReference type="EMBL" id="CAADFL010000016">
    <property type="protein sequence ID" value="VFK06378.1"/>
    <property type="molecule type" value="Genomic_DNA"/>
</dbReference>
<evidence type="ECO:0000256" key="2">
    <source>
        <dbReference type="SAM" id="Phobius"/>
    </source>
</evidence>
<dbReference type="InterPro" id="IPR011836">
    <property type="entry name" value="YhdP"/>
</dbReference>
<sequence>MIIQGLDKLSGHETPARERKIRARGWPGFLSVIWGFAILITVSLIVVRLSLPSAARFLPDVERWLHGTVGQTVSIGSLHIGWHGWTPRLSIEDIRLPDSTEDAPRIQSLWMDVGIDFSSLWKDRTWGINAIRAKKLLLSGASLTVIRDSDGGLRLAGTGQTATGLLPWLLQQPHIDAKSIDISFRDEENDGLSFSLRNARFGIHRNGARHRVFVTLSPYRGHSAEAGSHESSIGANGFLRVDHFDPNRFPLLQNAVPSLPTYGVTHLDVWTSWNQGQLEYAKGDFTLGDSIPTSTDSNTGDREKPAGLSGKDHCVPPCAVPEQDKVAARETAEGEIAAKEITGSLELARVGIDNWQVRVRGLSLTTPQRQWPATDGQLRIVRSRNQHGWLLEIRNAKLTNEDITLRLAGTGQWFEDNSSPDVRLVMAIDEGKLHRLTRYLPTELMKKSLVTWLGNAFPKGRLDGGEILFHGRVADFPFDNGKGVFEARLKTSRDTTFSYARVWQSIEALAADIVFENEALTITANTGLLYGAGIREVVAEIPNITAQTPMLTVNGHAVGNLEEGLTFLRTGPLSDRYGHRVAGIEGTGEYRLDLQMQLPLSRIHRTRTQGRITFLDNSIGIDTSRLASDATGSDTRRNDDLHLSFHRVNGTLAFDKQGMTGKGIAARYLDQPVTLGVAKATECEESIRFTIDNLTTGTLFSHPLLKTTAQEIQSWLSPLIGDMTNKATWQVALDLPNSWGQKDNRKPAKLRISSPLGEIGAALPAPLARPFQAEMLLSKRRSERRITIKSGTELTGVFVPGKRSEEGDRQWCSAVRLGKGPVNTPAEGIRIDGHIRHLSLDRWIPLFKTGLAKSKWLAKTPRLSATQTPAFPVKIPSDLLGTDAKTAKTASKPAPTVTIQVPEQFDIRVDKLTAFARTFRDITLKAGSTDDGSWYILIQGKQAKGYVRFPGAGAQEPIVADFAHLQLPAADDSGKRNEIDPRNIPSIRFTCKNLTYDGRPLGNTRLELVQTPQGINIETIDISSRNLQVQGNGTWEYPAQPGQSSSRSRLQVLEIRSRNLGKLLSSFGYGRKVAKKGKTYLKLSNATWPGSPAQFELERMSGNLDIKITDGRLLAIEPGTTGRVFGLLSFTQLTRRLSLDFKDFYKEGFTYDRIEGKFRIEQGRAKTDDFVVEGTSSRIDIVGNTGLVNKDYDQVATVIPKLATTTVPVPTIGIPLAAIGIAQHLLDKPFFDKVFAYQYTIKGTWADPKIELVQNNVESE</sequence>
<protein>
    <submittedName>
        <fullName evidence="5">TIGR02099 family protein</fullName>
    </submittedName>
</protein>
<accession>A0A450SE14</accession>
<feature type="transmembrane region" description="Helical" evidence="2">
    <location>
        <begin position="29"/>
        <end position="51"/>
    </location>
</feature>
<dbReference type="PANTHER" id="PTHR38690:SF1">
    <property type="entry name" value="PROTEASE"/>
    <property type="match status" value="1"/>
</dbReference>
<proteinExistence type="predicted"/>
<dbReference type="EMBL" id="CAADEZ010000013">
    <property type="protein sequence ID" value="VFJ43954.1"/>
    <property type="molecule type" value="Genomic_DNA"/>
</dbReference>
<keyword evidence="2" id="KW-1133">Transmembrane helix</keyword>
<feature type="region of interest" description="Disordered" evidence="1">
    <location>
        <begin position="285"/>
        <end position="311"/>
    </location>
</feature>
<gene>
    <name evidence="4" type="ORF">BECKFM1743A_GA0114220_100132</name>
    <name evidence="6" type="ORF">BECKFM1743B_GA0114221_100162</name>
    <name evidence="5" type="ORF">BECKFM1743C_GA0114222_100902</name>
</gene>
<feature type="domain" description="YhdP central" evidence="3">
    <location>
        <begin position="384"/>
        <end position="1250"/>
    </location>
</feature>
<evidence type="ECO:0000313" key="5">
    <source>
        <dbReference type="EMBL" id="VFJ50863.1"/>
    </source>
</evidence>